<gene>
    <name evidence="3" type="ORF">BDW42DRAFT_167789</name>
</gene>
<keyword evidence="2" id="KW-0472">Membrane</keyword>
<keyword evidence="2" id="KW-0812">Transmembrane</keyword>
<evidence type="ECO:0000256" key="1">
    <source>
        <dbReference type="SAM" id="MobiDB-lite"/>
    </source>
</evidence>
<reference evidence="4" key="1">
    <citation type="submission" date="2017-12" db="EMBL/GenBank/DDBJ databases">
        <authorList>
            <consortium name="DOE Joint Genome Institute"/>
            <person name="Mondo S.J."/>
            <person name="Kjaerbolling I."/>
            <person name="Vesth T.C."/>
            <person name="Frisvad J.C."/>
            <person name="Nybo J.L."/>
            <person name="Theobald S."/>
            <person name="Kuo A."/>
            <person name="Bowyer P."/>
            <person name="Matsuda Y."/>
            <person name="Lyhne E.K."/>
            <person name="Kogle M.E."/>
            <person name="Clum A."/>
            <person name="Lipzen A."/>
            <person name="Salamov A."/>
            <person name="Ngan C.Y."/>
            <person name="Daum C."/>
            <person name="Chiniquy J."/>
            <person name="Barry K."/>
            <person name="LaButti K."/>
            <person name="Haridas S."/>
            <person name="Simmons B.A."/>
            <person name="Magnuson J.K."/>
            <person name="Mortensen U.H."/>
            <person name="Larsen T.O."/>
            <person name="Grigoriev I.V."/>
            <person name="Baker S.E."/>
            <person name="Andersen M.R."/>
            <person name="Nordberg H.P."/>
            <person name="Cantor M.N."/>
            <person name="Hua S.X."/>
        </authorList>
    </citation>
    <scope>NUCLEOTIDE SEQUENCE [LARGE SCALE GENOMIC DNA]</scope>
    <source>
        <strain evidence="4">IBT 19404</strain>
    </source>
</reference>
<sequence length="118" mass="13575">MTSRLHGLGLAIAASCTLLIALPGFIFLIFERSLLDSSHIRQKQPSVLIISTQIKPQTNENHPPDLSNRTKPNQPAEPTKWAKPTSANSTHTHTHIYPIYFLHRKNKQNRYNRWKRIN</sequence>
<dbReference type="Proteomes" id="UP000235023">
    <property type="component" value="Unassembled WGS sequence"/>
</dbReference>
<keyword evidence="4" id="KW-1185">Reference proteome</keyword>
<protein>
    <submittedName>
        <fullName evidence="3">Uncharacterized protein</fullName>
    </submittedName>
</protein>
<proteinExistence type="predicted"/>
<feature type="region of interest" description="Disordered" evidence="1">
    <location>
        <begin position="52"/>
        <end position="90"/>
    </location>
</feature>
<evidence type="ECO:0000313" key="3">
    <source>
        <dbReference type="EMBL" id="PLN81982.1"/>
    </source>
</evidence>
<evidence type="ECO:0000313" key="4">
    <source>
        <dbReference type="Proteomes" id="UP000235023"/>
    </source>
</evidence>
<dbReference type="EMBL" id="KZ559531">
    <property type="protein sequence ID" value="PLN81982.1"/>
    <property type="molecule type" value="Genomic_DNA"/>
</dbReference>
<keyword evidence="2" id="KW-1133">Transmembrane helix</keyword>
<name>A0A2J5HX07_9EURO</name>
<accession>A0A2J5HX07</accession>
<dbReference type="PROSITE" id="PS51257">
    <property type="entry name" value="PROKAR_LIPOPROTEIN"/>
    <property type="match status" value="1"/>
</dbReference>
<organism evidence="3 4">
    <name type="scientific">Aspergillus taichungensis</name>
    <dbReference type="NCBI Taxonomy" id="482145"/>
    <lineage>
        <taxon>Eukaryota</taxon>
        <taxon>Fungi</taxon>
        <taxon>Dikarya</taxon>
        <taxon>Ascomycota</taxon>
        <taxon>Pezizomycotina</taxon>
        <taxon>Eurotiomycetes</taxon>
        <taxon>Eurotiomycetidae</taxon>
        <taxon>Eurotiales</taxon>
        <taxon>Aspergillaceae</taxon>
        <taxon>Aspergillus</taxon>
        <taxon>Aspergillus subgen. Circumdati</taxon>
    </lineage>
</organism>
<feature type="compositionally biased region" description="Polar residues" evidence="1">
    <location>
        <begin position="52"/>
        <end position="73"/>
    </location>
</feature>
<feature type="transmembrane region" description="Helical" evidence="2">
    <location>
        <begin position="6"/>
        <end position="30"/>
    </location>
</feature>
<evidence type="ECO:0000256" key="2">
    <source>
        <dbReference type="SAM" id="Phobius"/>
    </source>
</evidence>
<dbReference type="AlphaFoldDB" id="A0A2J5HX07"/>